<organism evidence="8 9">
    <name type="scientific">Sulfurospirillum deleyianum (strain ATCC 51133 / DSM 6946 / 5175)</name>
    <dbReference type="NCBI Taxonomy" id="525898"/>
    <lineage>
        <taxon>Bacteria</taxon>
        <taxon>Pseudomonadati</taxon>
        <taxon>Campylobacterota</taxon>
        <taxon>Epsilonproteobacteria</taxon>
        <taxon>Campylobacterales</taxon>
        <taxon>Sulfurospirillaceae</taxon>
        <taxon>Sulfurospirillum</taxon>
    </lineage>
</organism>
<keyword evidence="8" id="KW-0830">Ubiquinone</keyword>
<gene>
    <name evidence="8" type="ordered locus">Sdel_1194</name>
</gene>
<evidence type="ECO:0000256" key="3">
    <source>
        <dbReference type="ARBA" id="ARBA00022485"/>
    </source>
</evidence>
<dbReference type="RefSeq" id="WP_012856974.1">
    <property type="nucleotide sequence ID" value="NC_013512.1"/>
</dbReference>
<dbReference type="AlphaFoldDB" id="D1B297"/>
<evidence type="ECO:0000256" key="5">
    <source>
        <dbReference type="ARBA" id="ARBA00023004"/>
    </source>
</evidence>
<keyword evidence="5" id="KW-0408">Iron</keyword>
<reference evidence="8 9" key="2">
    <citation type="journal article" date="2010" name="Stand. Genomic Sci.">
        <title>Complete genome sequence of Sulfurospirillum deleyianum type strain (5175).</title>
        <authorList>
            <person name="Sikorski J."/>
            <person name="Lapidus A."/>
            <person name="Copeland A."/>
            <person name="Glavina Del Rio T."/>
            <person name="Nolan M."/>
            <person name="Lucas S."/>
            <person name="Chen F."/>
            <person name="Tice H."/>
            <person name="Cheng J.F."/>
            <person name="Saunders E."/>
            <person name="Bruce D."/>
            <person name="Goodwin L."/>
            <person name="Pitluck S."/>
            <person name="Ovchinnikova G."/>
            <person name="Pati A."/>
            <person name="Ivanova N."/>
            <person name="Mavromatis K."/>
            <person name="Chen A."/>
            <person name="Palaniappan K."/>
            <person name="Chain P."/>
            <person name="Land M."/>
            <person name="Hauser L."/>
            <person name="Chang Y.J."/>
            <person name="Jeffries C.D."/>
            <person name="Brettin T."/>
            <person name="Detter J.C."/>
            <person name="Han C."/>
            <person name="Rohde M."/>
            <person name="Lang E."/>
            <person name="Spring S."/>
            <person name="Goker M."/>
            <person name="Bristow J."/>
            <person name="Eisen J.A."/>
            <person name="Markowitz V."/>
            <person name="Hugenholtz P."/>
            <person name="Kyrpides N.C."/>
            <person name="Klenk H.P."/>
        </authorList>
    </citation>
    <scope>NUCLEOTIDE SEQUENCE [LARGE SCALE GENOMIC DNA]</scope>
    <source>
        <strain evidence="9">ATCC 51133 / DSM 6946 / 5175</strain>
    </source>
</reference>
<dbReference type="InterPro" id="IPR052375">
    <property type="entry name" value="Complex_I_20kDa-like"/>
</dbReference>
<evidence type="ECO:0000256" key="1">
    <source>
        <dbReference type="ARBA" id="ARBA00001966"/>
    </source>
</evidence>
<dbReference type="PANTHER" id="PTHR42989">
    <property type="entry name" value="HYDROGENASE-4 COMPONENT I"/>
    <property type="match status" value="1"/>
</dbReference>
<dbReference type="KEGG" id="sdl:Sdel_1194"/>
<keyword evidence="6" id="KW-0411">Iron-sulfur</keyword>
<protein>
    <submittedName>
        <fullName evidence="8">NADH ubiquinone oxidoreductase 20 kDa subunit</fullName>
    </submittedName>
</protein>
<name>D1B297_SULD5</name>
<dbReference type="EMBL" id="CP001816">
    <property type="protein sequence ID" value="ACZ12217.1"/>
    <property type="molecule type" value="Genomic_DNA"/>
</dbReference>
<evidence type="ECO:0000313" key="8">
    <source>
        <dbReference type="EMBL" id="ACZ12217.1"/>
    </source>
</evidence>
<evidence type="ECO:0000313" key="9">
    <source>
        <dbReference type="Proteomes" id="UP000002222"/>
    </source>
</evidence>
<dbReference type="PANTHER" id="PTHR42989:SF1">
    <property type="entry name" value="FORMATE HYDROGENLYASE SUBUNIT 7-RELATED"/>
    <property type="match status" value="1"/>
</dbReference>
<keyword evidence="4" id="KW-0479">Metal-binding</keyword>
<dbReference type="STRING" id="525898.Sdel_1194"/>
<sequence length="138" mass="14804">MNDTLYVYRINTGSCNGCDVEILASVLLPKFGFDALGCVYTNDPTLANILLVTGAITARSTPYLQAALKQLPSKKIVVALGICPISGGVFRDSYAITGPLDTFVDVDVNISGCPPSPKEIAQGLAQACELWRERYHAH</sequence>
<evidence type="ECO:0000259" key="7">
    <source>
        <dbReference type="Pfam" id="PF01058"/>
    </source>
</evidence>
<dbReference type="GO" id="GO:0051539">
    <property type="term" value="F:4 iron, 4 sulfur cluster binding"/>
    <property type="evidence" value="ECO:0007669"/>
    <property type="project" value="UniProtKB-KW"/>
</dbReference>
<keyword evidence="9" id="KW-1185">Reference proteome</keyword>
<evidence type="ECO:0000256" key="4">
    <source>
        <dbReference type="ARBA" id="ARBA00022723"/>
    </source>
</evidence>
<dbReference type="eggNOG" id="COG3260">
    <property type="taxonomic scope" value="Bacteria"/>
</dbReference>
<dbReference type="Pfam" id="PF01058">
    <property type="entry name" value="Oxidored_q6"/>
    <property type="match status" value="1"/>
</dbReference>
<dbReference type="SUPFAM" id="SSF56770">
    <property type="entry name" value="HydA/Nqo6-like"/>
    <property type="match status" value="1"/>
</dbReference>
<feature type="domain" description="NADH:ubiquinone oxidoreductase-like 20kDa subunit" evidence="7">
    <location>
        <begin position="15"/>
        <end position="126"/>
    </location>
</feature>
<proteinExistence type="inferred from homology"/>
<dbReference type="InterPro" id="IPR006137">
    <property type="entry name" value="NADH_UbQ_OxRdtase-like_20kDa"/>
</dbReference>
<keyword evidence="3" id="KW-0004">4Fe-4S</keyword>
<accession>D1B297</accession>
<dbReference type="HOGENOM" id="CLU_055737_7_3_7"/>
<comment type="cofactor">
    <cofactor evidence="1">
        <name>[4Fe-4S] cluster</name>
        <dbReference type="ChEBI" id="CHEBI:49883"/>
    </cofactor>
</comment>
<dbReference type="OrthoDB" id="9786737at2"/>
<dbReference type="GO" id="GO:0046872">
    <property type="term" value="F:metal ion binding"/>
    <property type="evidence" value="ECO:0007669"/>
    <property type="project" value="UniProtKB-KW"/>
</dbReference>
<dbReference type="Gene3D" id="3.40.50.12280">
    <property type="match status" value="1"/>
</dbReference>
<evidence type="ECO:0000256" key="2">
    <source>
        <dbReference type="ARBA" id="ARBA00009173"/>
    </source>
</evidence>
<reference evidence="9" key="1">
    <citation type="submission" date="2009-11" db="EMBL/GenBank/DDBJ databases">
        <title>The complete genome of Sulfurospirillum deleyianum DSM 6946.</title>
        <authorList>
            <consortium name="US DOE Joint Genome Institute (JGI-PGF)"/>
            <person name="Lucas S."/>
            <person name="Copeland A."/>
            <person name="Lapidus A."/>
            <person name="Glavina del Rio T."/>
            <person name="Dalin E."/>
            <person name="Tice H."/>
            <person name="Bruce D."/>
            <person name="Goodwin L."/>
            <person name="Pitluck S."/>
            <person name="Kyrpides N."/>
            <person name="Mavromatis K."/>
            <person name="Ivanova N."/>
            <person name="Ovchinnikova G."/>
            <person name="Munk A.C."/>
            <person name="Lu M."/>
            <person name="Brettin T."/>
            <person name="Detter J.C."/>
            <person name="Han C."/>
            <person name="Tapia R."/>
            <person name="Larimer F."/>
            <person name="Land M."/>
            <person name="Hauser L."/>
            <person name="Markowitz V."/>
            <person name="Cheng J.F."/>
            <person name="Hugenholtz P."/>
            <person name="Woyke T."/>
            <person name="Wu D."/>
            <person name="Aumann P."/>
            <person name="Schneider S."/>
            <person name="Lang E."/>
            <person name="Spring S."/>
            <person name="Klenk H.P."/>
            <person name="Eisen J.A."/>
        </authorList>
    </citation>
    <scope>NUCLEOTIDE SEQUENCE [LARGE SCALE GENOMIC DNA]</scope>
    <source>
        <strain evidence="9">ATCC 51133 / DSM 6946 / 5175</strain>
    </source>
</reference>
<evidence type="ECO:0000256" key="6">
    <source>
        <dbReference type="ARBA" id="ARBA00023014"/>
    </source>
</evidence>
<dbReference type="Proteomes" id="UP000002222">
    <property type="component" value="Chromosome"/>
</dbReference>
<comment type="similarity">
    <text evidence="2">Belongs to the complex I 20 kDa subunit family.</text>
</comment>